<keyword evidence="1" id="KW-0732">Signal</keyword>
<evidence type="ECO:0000313" key="2">
    <source>
        <dbReference type="EMBL" id="GAA2513990.1"/>
    </source>
</evidence>
<dbReference type="RefSeq" id="WP_344168200.1">
    <property type="nucleotide sequence ID" value="NZ_BAAARY010000002.1"/>
</dbReference>
<feature type="chain" id="PRO_5046061167" evidence="1">
    <location>
        <begin position="29"/>
        <end position="478"/>
    </location>
</feature>
<accession>A0ABN3N4V1</accession>
<dbReference type="Proteomes" id="UP001499978">
    <property type="component" value="Unassembled WGS sequence"/>
</dbReference>
<name>A0ABN3N4V1_9ACTN</name>
<organism evidence="2 3">
    <name type="scientific">Pilimelia columellifera subsp. columellifera</name>
    <dbReference type="NCBI Taxonomy" id="706583"/>
    <lineage>
        <taxon>Bacteria</taxon>
        <taxon>Bacillati</taxon>
        <taxon>Actinomycetota</taxon>
        <taxon>Actinomycetes</taxon>
        <taxon>Micromonosporales</taxon>
        <taxon>Micromonosporaceae</taxon>
        <taxon>Pilimelia</taxon>
    </lineage>
</organism>
<proteinExistence type="predicted"/>
<dbReference type="SUPFAM" id="SSF50969">
    <property type="entry name" value="YVTN repeat-like/Quinoprotein amine dehydrogenase"/>
    <property type="match status" value="1"/>
</dbReference>
<gene>
    <name evidence="2" type="ORF">GCM10010201_07370</name>
</gene>
<dbReference type="InterPro" id="IPR011044">
    <property type="entry name" value="Quino_amine_DH_bsu"/>
</dbReference>
<reference evidence="2 3" key="1">
    <citation type="journal article" date="2019" name="Int. J. Syst. Evol. Microbiol.">
        <title>The Global Catalogue of Microorganisms (GCM) 10K type strain sequencing project: providing services to taxonomists for standard genome sequencing and annotation.</title>
        <authorList>
            <consortium name="The Broad Institute Genomics Platform"/>
            <consortium name="The Broad Institute Genome Sequencing Center for Infectious Disease"/>
            <person name="Wu L."/>
            <person name="Ma J."/>
        </authorList>
    </citation>
    <scope>NUCLEOTIDE SEQUENCE [LARGE SCALE GENOMIC DNA]</scope>
    <source>
        <strain evidence="2 3">JCM 3367</strain>
    </source>
</reference>
<sequence>MIRLSHTRPAIIGAVMALALVVPVPAAAASAGEPFGPSAPANPALAATTGATMHGDSASAKAFPMAGPGRSVTTTRTVLAAACAAIVHGSDGYPVALCTDAMTRRPVVHLLDPATGGSLASLPVAPGSLLGGVYAYLDDRDQLVLVDGERNLLRIGHGRGYLGRWRLTVTERTSLVAVVPADDAVTALMPGYDGRVWFATAAGVVGVVAADGTARTHQLPAGERVANSISTAPGGRTAVVSTHALYVFDSDAAGAPRVLWRAGYDRGVARKPGQLSWGSGATPVFFGPATGTEYVAITDNADPHMRLRVLAAANGDPVCSTSLFTDRTGSGSENAVVASGRSVFVVNTYGYDYPALPADAGPSVPADAPFSGGVARIDVAADGGGCEPRWSTRTRSAALPRLSMADRTIYTVVQAGLLNTDADPFHYATVDADSGSVTSSTGLGFGLVNPLQMTGTVTAGGVFYQGTLTGLVRVAAAR</sequence>
<protein>
    <submittedName>
        <fullName evidence="2">Uncharacterized protein</fullName>
    </submittedName>
</protein>
<keyword evidence="3" id="KW-1185">Reference proteome</keyword>
<evidence type="ECO:0000313" key="3">
    <source>
        <dbReference type="Proteomes" id="UP001499978"/>
    </source>
</evidence>
<comment type="caution">
    <text evidence="2">The sequence shown here is derived from an EMBL/GenBank/DDBJ whole genome shotgun (WGS) entry which is preliminary data.</text>
</comment>
<feature type="signal peptide" evidence="1">
    <location>
        <begin position="1"/>
        <end position="28"/>
    </location>
</feature>
<dbReference type="EMBL" id="BAAARY010000002">
    <property type="protein sequence ID" value="GAA2513990.1"/>
    <property type="molecule type" value="Genomic_DNA"/>
</dbReference>
<evidence type="ECO:0000256" key="1">
    <source>
        <dbReference type="SAM" id="SignalP"/>
    </source>
</evidence>